<sequence>MSSRRLVVTRASTASFIQDEDRELDNFEDLASSQPIPLFQLCTKASSKRGARSRKLLSDMSSSTSDTKELRPMSQQKALSHLSALHRANSGDHHLNLATDSIVSSRLESQGWDSSDDSHFQRNPLSYSRSYDSSYSFGTPLHRSVTEDTSLHLYGASFDRTYSQSPYESLRVRTRLKRPETRITSGLEISGPGPQHEPPLEHVHVREQGKEEKRRRFKEEVTALLKNVAQNAESSKPDDEPVQLRDTAVETQAPKAHHTPSKSQVSETNATSTDNVSNLDNDSAIHTHRVLRTPPGLTRPKGQLQQKTRWEEAEAWFHRDGRGQDKLRQQIAGIAGNCASTKEKQMTLLLGDIILNLYSYVSADRAKQAANFGEFGDVEASCCSPSQNGSRSYFE</sequence>
<evidence type="ECO:0000313" key="3">
    <source>
        <dbReference type="Proteomes" id="UP000248423"/>
    </source>
</evidence>
<feature type="compositionally biased region" description="Basic and acidic residues" evidence="1">
    <location>
        <begin position="198"/>
        <end position="216"/>
    </location>
</feature>
<dbReference type="Proteomes" id="UP000248423">
    <property type="component" value="Unassembled WGS sequence"/>
</dbReference>
<feature type="compositionally biased region" description="Polar residues" evidence="1">
    <location>
        <begin position="261"/>
        <end position="281"/>
    </location>
</feature>
<dbReference type="STRING" id="1448318.A0A319FII1"/>
<feature type="region of interest" description="Disordered" evidence="1">
    <location>
        <begin position="251"/>
        <end position="305"/>
    </location>
</feature>
<evidence type="ECO:0000256" key="1">
    <source>
        <dbReference type="SAM" id="MobiDB-lite"/>
    </source>
</evidence>
<proteinExistence type="predicted"/>
<accession>A0A319FII1</accession>
<feature type="compositionally biased region" description="Basic residues" evidence="1">
    <location>
        <begin position="46"/>
        <end position="55"/>
    </location>
</feature>
<gene>
    <name evidence="2" type="ORF">BO78DRAFT_443505</name>
</gene>
<feature type="region of interest" description="Disordered" evidence="1">
    <location>
        <begin position="179"/>
        <end position="216"/>
    </location>
</feature>
<dbReference type="VEuPathDB" id="FungiDB:BO78DRAFT_443505"/>
<keyword evidence="3" id="KW-1185">Reference proteome</keyword>
<feature type="region of interest" description="Disordered" evidence="1">
    <location>
        <begin position="46"/>
        <end position="76"/>
    </location>
</feature>
<evidence type="ECO:0000313" key="2">
    <source>
        <dbReference type="EMBL" id="PYI07223.1"/>
    </source>
</evidence>
<dbReference type="OrthoDB" id="10251048at2759"/>
<organism evidence="2 3">
    <name type="scientific">Aspergillus sclerotiicarbonarius (strain CBS 121057 / IBT 28362)</name>
    <dbReference type="NCBI Taxonomy" id="1448318"/>
    <lineage>
        <taxon>Eukaryota</taxon>
        <taxon>Fungi</taxon>
        <taxon>Dikarya</taxon>
        <taxon>Ascomycota</taxon>
        <taxon>Pezizomycotina</taxon>
        <taxon>Eurotiomycetes</taxon>
        <taxon>Eurotiomycetidae</taxon>
        <taxon>Eurotiales</taxon>
        <taxon>Aspergillaceae</taxon>
        <taxon>Aspergillus</taxon>
        <taxon>Aspergillus subgen. Circumdati</taxon>
    </lineage>
</organism>
<reference evidence="2 3" key="1">
    <citation type="submission" date="2018-02" db="EMBL/GenBank/DDBJ databases">
        <title>The genomes of Aspergillus section Nigri reveals drivers in fungal speciation.</title>
        <authorList>
            <consortium name="DOE Joint Genome Institute"/>
            <person name="Vesth T.C."/>
            <person name="Nybo J."/>
            <person name="Theobald S."/>
            <person name="Brandl J."/>
            <person name="Frisvad J.C."/>
            <person name="Nielsen K.F."/>
            <person name="Lyhne E.K."/>
            <person name="Kogle M.E."/>
            <person name="Kuo A."/>
            <person name="Riley R."/>
            <person name="Clum A."/>
            <person name="Nolan M."/>
            <person name="Lipzen A."/>
            <person name="Salamov A."/>
            <person name="Henrissat B."/>
            <person name="Wiebenga A."/>
            <person name="De vries R.P."/>
            <person name="Grigoriev I.V."/>
            <person name="Mortensen U.H."/>
            <person name="Andersen M.R."/>
            <person name="Baker S.E."/>
        </authorList>
    </citation>
    <scope>NUCLEOTIDE SEQUENCE [LARGE SCALE GENOMIC DNA]</scope>
    <source>
        <strain evidence="2 3">CBS 121057</strain>
    </source>
</reference>
<protein>
    <submittedName>
        <fullName evidence="2">Uncharacterized protein</fullName>
    </submittedName>
</protein>
<dbReference type="AlphaFoldDB" id="A0A319FII1"/>
<name>A0A319FII1_ASPSB</name>
<dbReference type="EMBL" id="KZ826343">
    <property type="protein sequence ID" value="PYI07223.1"/>
    <property type="molecule type" value="Genomic_DNA"/>
</dbReference>